<dbReference type="KEGG" id="tpla:ElP_36220"/>
<dbReference type="RefSeq" id="WP_145271471.1">
    <property type="nucleotide sequence ID" value="NZ_CP036426.1"/>
</dbReference>
<name>A0A518H4G9_9BACT</name>
<dbReference type="AlphaFoldDB" id="A0A518H4G9"/>
<protein>
    <recommendedName>
        <fullName evidence="3">Helix-turn-helix domain protein</fullName>
    </recommendedName>
</protein>
<proteinExistence type="predicted"/>
<keyword evidence="2" id="KW-1185">Reference proteome</keyword>
<organism evidence="1 2">
    <name type="scientific">Tautonia plasticadhaerens</name>
    <dbReference type="NCBI Taxonomy" id="2527974"/>
    <lineage>
        <taxon>Bacteria</taxon>
        <taxon>Pseudomonadati</taxon>
        <taxon>Planctomycetota</taxon>
        <taxon>Planctomycetia</taxon>
        <taxon>Isosphaerales</taxon>
        <taxon>Isosphaeraceae</taxon>
        <taxon>Tautonia</taxon>
    </lineage>
</organism>
<gene>
    <name evidence="1" type="ORF">ElP_36220</name>
</gene>
<dbReference type="EMBL" id="CP036426">
    <property type="protein sequence ID" value="QDV35717.1"/>
    <property type="molecule type" value="Genomic_DNA"/>
</dbReference>
<evidence type="ECO:0000313" key="1">
    <source>
        <dbReference type="EMBL" id="QDV35717.1"/>
    </source>
</evidence>
<evidence type="ECO:0000313" key="2">
    <source>
        <dbReference type="Proteomes" id="UP000317835"/>
    </source>
</evidence>
<evidence type="ECO:0008006" key="3">
    <source>
        <dbReference type="Google" id="ProtNLM"/>
    </source>
</evidence>
<sequence length="181" mass="20509">MRSNLRDSLNIAPGATTFVDGEQVGEDHVLEEGETLEFLRPVGRKGVGRVWTVEQFCDHFQITVEQFEQLLGLGLRPLRWPDGAIRLCEDQVDRFLDQHLGLVQRPLPVPPEFLSPQDAAAFLGITSEALDHLRKARKIRAVQVGNQRGFVYAIVDLRDFASSRIIPTAEEELRKRGRGRR</sequence>
<dbReference type="Proteomes" id="UP000317835">
    <property type="component" value="Chromosome"/>
</dbReference>
<accession>A0A518H4G9</accession>
<dbReference type="OrthoDB" id="298043at2"/>
<reference evidence="1 2" key="1">
    <citation type="submission" date="2019-02" db="EMBL/GenBank/DDBJ databases">
        <title>Deep-cultivation of Planctomycetes and their phenomic and genomic characterization uncovers novel biology.</title>
        <authorList>
            <person name="Wiegand S."/>
            <person name="Jogler M."/>
            <person name="Boedeker C."/>
            <person name="Pinto D."/>
            <person name="Vollmers J."/>
            <person name="Rivas-Marin E."/>
            <person name="Kohn T."/>
            <person name="Peeters S.H."/>
            <person name="Heuer A."/>
            <person name="Rast P."/>
            <person name="Oberbeckmann S."/>
            <person name="Bunk B."/>
            <person name="Jeske O."/>
            <person name="Meyerdierks A."/>
            <person name="Storesund J.E."/>
            <person name="Kallscheuer N."/>
            <person name="Luecker S."/>
            <person name="Lage O.M."/>
            <person name="Pohl T."/>
            <person name="Merkel B.J."/>
            <person name="Hornburger P."/>
            <person name="Mueller R.-W."/>
            <person name="Bruemmer F."/>
            <person name="Labrenz M."/>
            <person name="Spormann A.M."/>
            <person name="Op den Camp H."/>
            <person name="Overmann J."/>
            <person name="Amann R."/>
            <person name="Jetten M.S.M."/>
            <person name="Mascher T."/>
            <person name="Medema M.H."/>
            <person name="Devos D.P."/>
            <person name="Kaster A.-K."/>
            <person name="Ovreas L."/>
            <person name="Rohde M."/>
            <person name="Galperin M.Y."/>
            <person name="Jogler C."/>
        </authorList>
    </citation>
    <scope>NUCLEOTIDE SEQUENCE [LARGE SCALE GENOMIC DNA]</scope>
    <source>
        <strain evidence="1 2">ElP</strain>
    </source>
</reference>